<evidence type="ECO:0000256" key="14">
    <source>
        <dbReference type="ARBA" id="ARBA00045077"/>
    </source>
</evidence>
<dbReference type="GO" id="GO:0046872">
    <property type="term" value="F:metal ion binding"/>
    <property type="evidence" value="ECO:0007669"/>
    <property type="project" value="UniProtKB-KW"/>
</dbReference>
<accession>A0A6A5YWU5</accession>
<dbReference type="EMBL" id="ML977334">
    <property type="protein sequence ID" value="KAF2111560.1"/>
    <property type="molecule type" value="Genomic_DNA"/>
</dbReference>
<evidence type="ECO:0000256" key="11">
    <source>
        <dbReference type="ARBA" id="ARBA00023277"/>
    </source>
</evidence>
<evidence type="ECO:0000256" key="15">
    <source>
        <dbReference type="ARBA" id="ARBA00047174"/>
    </source>
</evidence>
<sequence length="250" mass="27084">MKHTFSTLAILVTTASTAFAHWNYDRLIVNGRVIGESYQYIRKSNNSNSPLQNVNSTDMRCNSGGASGLSTQTYTIKAGDEVGFGVAETFGHPGPQQVYLSKAPGLASEYDGSGDWAKLYSLTTSANNSVGAADGVLKWATNKMTTFRFKLPSDVPPGEYLLRSEGLALHAAHKANCAQFYVSCAQIKVEGEGKGELAPTMKFPGGYQWNSPGVLIPEFWSKITNYTAPGPKLWPEGTKELHVLTGTYKK</sequence>
<evidence type="ECO:0000313" key="19">
    <source>
        <dbReference type="Proteomes" id="UP000799770"/>
    </source>
</evidence>
<evidence type="ECO:0000256" key="8">
    <source>
        <dbReference type="ARBA" id="ARBA00023008"/>
    </source>
</evidence>
<protein>
    <recommendedName>
        <fullName evidence="15">lytic cellulose monooxygenase (C4-dehydrogenating)</fullName>
        <ecNumber evidence="15">1.14.99.56</ecNumber>
    </recommendedName>
</protein>
<reference evidence="18" key="1">
    <citation type="journal article" date="2020" name="Stud. Mycol.">
        <title>101 Dothideomycetes genomes: a test case for predicting lifestyles and emergence of pathogens.</title>
        <authorList>
            <person name="Haridas S."/>
            <person name="Albert R."/>
            <person name="Binder M."/>
            <person name="Bloem J."/>
            <person name="Labutti K."/>
            <person name="Salamov A."/>
            <person name="Andreopoulos B."/>
            <person name="Baker S."/>
            <person name="Barry K."/>
            <person name="Bills G."/>
            <person name="Bluhm B."/>
            <person name="Cannon C."/>
            <person name="Castanera R."/>
            <person name="Culley D."/>
            <person name="Daum C."/>
            <person name="Ezra D."/>
            <person name="Gonzalez J."/>
            <person name="Henrissat B."/>
            <person name="Kuo A."/>
            <person name="Liang C."/>
            <person name="Lipzen A."/>
            <person name="Lutzoni F."/>
            <person name="Magnuson J."/>
            <person name="Mondo S."/>
            <person name="Nolan M."/>
            <person name="Ohm R."/>
            <person name="Pangilinan J."/>
            <person name="Park H.-J."/>
            <person name="Ramirez L."/>
            <person name="Alfaro M."/>
            <person name="Sun H."/>
            <person name="Tritt A."/>
            <person name="Yoshinaga Y."/>
            <person name="Zwiers L.-H."/>
            <person name="Turgeon B."/>
            <person name="Goodwin S."/>
            <person name="Spatafora J."/>
            <person name="Crous P."/>
            <person name="Grigoriev I."/>
        </authorList>
    </citation>
    <scope>NUCLEOTIDE SEQUENCE</scope>
    <source>
        <strain evidence="18">CBS 627.86</strain>
    </source>
</reference>
<dbReference type="GO" id="GO:0016787">
    <property type="term" value="F:hydrolase activity"/>
    <property type="evidence" value="ECO:0007669"/>
    <property type="project" value="UniProtKB-KW"/>
</dbReference>
<dbReference type="Pfam" id="PF03443">
    <property type="entry name" value="AA9"/>
    <property type="match status" value="1"/>
</dbReference>
<name>A0A6A5YWU5_9PLEO</name>
<dbReference type="GO" id="GO:0004497">
    <property type="term" value="F:monooxygenase activity"/>
    <property type="evidence" value="ECO:0007669"/>
    <property type="project" value="UniProtKB-KW"/>
</dbReference>
<evidence type="ECO:0000256" key="7">
    <source>
        <dbReference type="ARBA" id="ARBA00023002"/>
    </source>
</evidence>
<evidence type="ECO:0000256" key="6">
    <source>
        <dbReference type="ARBA" id="ARBA00023001"/>
    </source>
</evidence>
<dbReference type="PANTHER" id="PTHR33353:SF10">
    <property type="entry name" value="ENDO-BETA-1,4-GLUCANASE D"/>
    <property type="match status" value="1"/>
</dbReference>
<keyword evidence="10" id="KW-1015">Disulfide bond</keyword>
<keyword evidence="8" id="KW-0186">Copper</keyword>
<evidence type="ECO:0000256" key="4">
    <source>
        <dbReference type="ARBA" id="ARBA00022723"/>
    </source>
</evidence>
<evidence type="ECO:0000256" key="12">
    <source>
        <dbReference type="ARBA" id="ARBA00023326"/>
    </source>
</evidence>
<dbReference type="Proteomes" id="UP000799770">
    <property type="component" value="Unassembled WGS sequence"/>
</dbReference>
<keyword evidence="5 16" id="KW-0732">Signal</keyword>
<keyword evidence="4" id="KW-0479">Metal-binding</keyword>
<dbReference type="AlphaFoldDB" id="A0A6A5YWU5"/>
<keyword evidence="18" id="KW-0378">Hydrolase</keyword>
<evidence type="ECO:0000256" key="10">
    <source>
        <dbReference type="ARBA" id="ARBA00023157"/>
    </source>
</evidence>
<comment type="subcellular location">
    <subcellularLocation>
        <location evidence="2">Secreted</location>
    </subcellularLocation>
</comment>
<keyword evidence="12" id="KW-0624">Polysaccharide degradation</keyword>
<dbReference type="InterPro" id="IPR049892">
    <property type="entry name" value="AA9"/>
</dbReference>
<dbReference type="CDD" id="cd21175">
    <property type="entry name" value="LPMO_AA9"/>
    <property type="match status" value="1"/>
</dbReference>
<keyword evidence="7" id="KW-0560">Oxidoreductase</keyword>
<dbReference type="OrthoDB" id="6038816at2759"/>
<evidence type="ECO:0000256" key="3">
    <source>
        <dbReference type="ARBA" id="ARBA00022525"/>
    </source>
</evidence>
<evidence type="ECO:0000256" key="16">
    <source>
        <dbReference type="SAM" id="SignalP"/>
    </source>
</evidence>
<dbReference type="GO" id="GO:0030245">
    <property type="term" value="P:cellulose catabolic process"/>
    <property type="evidence" value="ECO:0007669"/>
    <property type="project" value="UniProtKB-KW"/>
</dbReference>
<evidence type="ECO:0000256" key="5">
    <source>
        <dbReference type="ARBA" id="ARBA00022729"/>
    </source>
</evidence>
<gene>
    <name evidence="18" type="ORF">BDV96DRAFT_185627</name>
</gene>
<dbReference type="EC" id="1.14.99.56" evidence="15"/>
<evidence type="ECO:0000256" key="9">
    <source>
        <dbReference type="ARBA" id="ARBA00023033"/>
    </source>
</evidence>
<keyword evidence="3" id="KW-0964">Secreted</keyword>
<dbReference type="PANTHER" id="PTHR33353">
    <property type="entry name" value="PUTATIVE (AFU_ORTHOLOGUE AFUA_1G12560)-RELATED"/>
    <property type="match status" value="1"/>
</dbReference>
<evidence type="ECO:0000259" key="17">
    <source>
        <dbReference type="Pfam" id="PF03443"/>
    </source>
</evidence>
<feature type="domain" description="Auxiliary Activity family 9 catalytic" evidence="17">
    <location>
        <begin position="21"/>
        <end position="217"/>
    </location>
</feature>
<dbReference type="InterPro" id="IPR005103">
    <property type="entry name" value="AA9_LPMO"/>
</dbReference>
<evidence type="ECO:0000313" key="18">
    <source>
        <dbReference type="EMBL" id="KAF2111560.1"/>
    </source>
</evidence>
<evidence type="ECO:0000256" key="2">
    <source>
        <dbReference type="ARBA" id="ARBA00004613"/>
    </source>
</evidence>
<feature type="chain" id="PRO_5025648925" description="lytic cellulose monooxygenase (C4-dehydrogenating)" evidence="16">
    <location>
        <begin position="21"/>
        <end position="250"/>
    </location>
</feature>
<feature type="signal peptide" evidence="16">
    <location>
        <begin position="1"/>
        <end position="20"/>
    </location>
</feature>
<keyword evidence="9" id="KW-0503">Monooxygenase</keyword>
<keyword evidence="6" id="KW-0136">Cellulose degradation</keyword>
<comment type="similarity">
    <text evidence="13">Belongs to the polysaccharide monooxygenase AA9 family.</text>
</comment>
<keyword evidence="11" id="KW-0119">Carbohydrate metabolism</keyword>
<comment type="cofactor">
    <cofactor evidence="1">
        <name>Cu(2+)</name>
        <dbReference type="ChEBI" id="CHEBI:29036"/>
    </cofactor>
</comment>
<dbReference type="Gene3D" id="2.70.50.70">
    <property type="match status" value="1"/>
</dbReference>
<organism evidence="18 19">
    <name type="scientific">Lophiotrema nucula</name>
    <dbReference type="NCBI Taxonomy" id="690887"/>
    <lineage>
        <taxon>Eukaryota</taxon>
        <taxon>Fungi</taxon>
        <taxon>Dikarya</taxon>
        <taxon>Ascomycota</taxon>
        <taxon>Pezizomycotina</taxon>
        <taxon>Dothideomycetes</taxon>
        <taxon>Pleosporomycetidae</taxon>
        <taxon>Pleosporales</taxon>
        <taxon>Lophiotremataceae</taxon>
        <taxon>Lophiotrema</taxon>
    </lineage>
</organism>
<evidence type="ECO:0000256" key="13">
    <source>
        <dbReference type="ARBA" id="ARBA00044502"/>
    </source>
</evidence>
<keyword evidence="19" id="KW-1185">Reference proteome</keyword>
<comment type="catalytic activity">
    <reaction evidence="14">
        <text>[(1-&gt;4)-beta-D-glucosyl]n+m + reduced acceptor + O2 = 4-dehydro-beta-D-glucosyl-[(1-&gt;4)-beta-D-glucosyl]n-1 + [(1-&gt;4)-beta-D-glucosyl]m + acceptor + H2O.</text>
        <dbReference type="EC" id="1.14.99.56"/>
    </reaction>
</comment>
<proteinExistence type="inferred from homology"/>
<evidence type="ECO:0000256" key="1">
    <source>
        <dbReference type="ARBA" id="ARBA00001973"/>
    </source>
</evidence>
<dbReference type="GO" id="GO:0005576">
    <property type="term" value="C:extracellular region"/>
    <property type="evidence" value="ECO:0007669"/>
    <property type="project" value="UniProtKB-SubCell"/>
</dbReference>